<accession>A0A9R1AWU6</accession>
<organism evidence="2 3">
    <name type="scientific">Triticum turgidum subsp. durum</name>
    <name type="common">Durum wheat</name>
    <name type="synonym">Triticum durum</name>
    <dbReference type="NCBI Taxonomy" id="4567"/>
    <lineage>
        <taxon>Eukaryota</taxon>
        <taxon>Viridiplantae</taxon>
        <taxon>Streptophyta</taxon>
        <taxon>Embryophyta</taxon>
        <taxon>Tracheophyta</taxon>
        <taxon>Spermatophyta</taxon>
        <taxon>Magnoliopsida</taxon>
        <taxon>Liliopsida</taxon>
        <taxon>Poales</taxon>
        <taxon>Poaceae</taxon>
        <taxon>BOP clade</taxon>
        <taxon>Pooideae</taxon>
        <taxon>Triticodae</taxon>
        <taxon>Triticeae</taxon>
        <taxon>Triticinae</taxon>
        <taxon>Triticum</taxon>
    </lineage>
</organism>
<evidence type="ECO:0000256" key="1">
    <source>
        <dbReference type="SAM" id="MobiDB-lite"/>
    </source>
</evidence>
<reference evidence="2 3" key="1">
    <citation type="submission" date="2017-09" db="EMBL/GenBank/DDBJ databases">
        <authorList>
            <consortium name="International Durum Wheat Genome Sequencing Consortium (IDWGSC)"/>
            <person name="Milanesi L."/>
        </authorList>
    </citation>
    <scope>NUCLEOTIDE SEQUENCE [LARGE SCALE GENOMIC DNA]</scope>
    <source>
        <strain evidence="3">cv. Svevo</strain>
    </source>
</reference>
<dbReference type="EMBL" id="LT934121">
    <property type="protein sequence ID" value="VAI43012.1"/>
    <property type="molecule type" value="Genomic_DNA"/>
</dbReference>
<gene>
    <name evidence="2" type="ORF">TRITD_6Av1G023780</name>
</gene>
<dbReference type="Proteomes" id="UP000324705">
    <property type="component" value="Chromosome 6A"/>
</dbReference>
<dbReference type="Gramene" id="TRITD6Av1G023780.1">
    <property type="protein sequence ID" value="TRITD6Av1G023780.1"/>
    <property type="gene ID" value="TRITD6Av1G023780"/>
</dbReference>
<proteinExistence type="predicted"/>
<evidence type="ECO:0000313" key="3">
    <source>
        <dbReference type="Proteomes" id="UP000324705"/>
    </source>
</evidence>
<evidence type="ECO:0000313" key="2">
    <source>
        <dbReference type="EMBL" id="VAI43012.1"/>
    </source>
</evidence>
<sequence>MAMAEVWNTMDSSSYQIPLIDFPCGILPAATPYSETNPLELSSAHPPSLASATRVRQRLEADFNSACRGATLSAPTSEQSTSKDDPQTPGWTKRVRVGHAPTERPPCAGRISALKKALRGYANEKTATVIVPGPCCWKQIQFTRKGM</sequence>
<name>A0A9R1AWU6_TRITD</name>
<dbReference type="OMA" id="ADFNSAC"/>
<feature type="region of interest" description="Disordered" evidence="1">
    <location>
        <begin position="70"/>
        <end position="105"/>
    </location>
</feature>
<protein>
    <submittedName>
        <fullName evidence="2">Uncharacterized protein</fullName>
    </submittedName>
</protein>
<dbReference type="AlphaFoldDB" id="A0A9R1AWU6"/>
<keyword evidence="3" id="KW-1185">Reference proteome</keyword>